<dbReference type="WBParaSite" id="SBAD_0000244401-mRNA-1">
    <property type="protein sequence ID" value="SBAD_0000244401-mRNA-1"/>
    <property type="gene ID" value="SBAD_0000244401"/>
</dbReference>
<sequence>MNSRGHGHRSRCCCLFLLLSTFLDCAMATPEMGTAKALAPAASGFAGLCPSDCHCLEQQETGRLKVTCDWPAITAQPNAFADFPSNTMYSLSLSCNKFKPGMFSSFMHLEHLAISHCRSDDGFLPLGFAHGLYHLKTLDIEDIRLRDGGPFHIQPKAFDSLHKLEKLRLVNSNVGAIAKGMFCRLTELKSLNVSGNAISDFGSMGFDGCASGDNQLMILDVSGNRIVDLAPNAFDHLGNLHVLNMQANGMQRIDERAFQRLEKLQELRLAGNRIVRLPRLPRKLQLLDLSENLLKDIPSSCGGGDSNFENLLQLNLSHNHITSLNHSCFDSAQHLKSVDFSFNQLTTIADGVPHQLPAVEEMYLCNNNIERFEFAASAYDAYGQLVYLDLSHNRIAHVRQPAVGLPRLTTLIFRHNRISSVDDRAFATMPKLRRLNLAENLLSEIPVALAMLSNLSSLDVSRNRLQHVQKFVFDQMSGLQTLTLSENAISTIDRHAFRNCSSLESLDLSTNAIRELSINCFDGVVNLKHLRLQMNALGDIAAVLVNLQRLITLNVSNNQIRSVDFGLLPPGLRQLYASHNRIEVITNFLQSMRPSGVRHADFSFNNLRHLQAHFLPPSLETLNVSHNVIDEITGHLYSQDKANYTIFEIHGMVAVQPIVFLRGNPLSCSCRSQWLSVDSEQSYSGTLKQHNLQRLANFHFLCAYHNLCADDCVCCEFESCDCKSICPAAGCTCLHDFAHKINVVECRHQRRNAVSPRNIPMRATDIFLDGTYFFSLERHAFFGRYRLRQLYLNNSEIYNISPKAFSGLTFLSTLDLSDNFITQLQGDEFFNIPNLSHFYLHNNRISSLSADAFAHMPSLQLVTLHGNLLQLLPPAVASLPSPVVTISLSGNPWKCDCGNRFLLQTWLPANKANVMDSNAVHCQEDLSAAASSNGNDNHTTILKILPPTKGATTVKVNFWTFSNEISKTFCHQNHVPSMGGDGDNGGYNAMVIAIVIIATTAVVLIAALFLLRYGRALRDRIFYRKYLTDLSLDSYSIDDEKFVRDELVSRLEQEAPYFRICMLYRDLSADSFANRYCMADELMTAMEKSQRVITVLTDNFMRREWEQVQIRTSYKYLLRNRQRKLVLVVLDDIPSDTEPILAHYLRTNRCIHWNDPMFWDNLMAAMPQPKHDDVQNASDASHYSDIYGTVVPSDFV</sequence>
<evidence type="ECO:0000256" key="11">
    <source>
        <dbReference type="SAM" id="Phobius"/>
    </source>
</evidence>
<keyword evidence="6" id="KW-0677">Repeat</keyword>
<dbReference type="FunFam" id="3.80.10.10:FF:001164">
    <property type="entry name" value="GH01279p"/>
    <property type="match status" value="1"/>
</dbReference>
<keyword evidence="3" id="KW-0433">Leucine-rich repeat</keyword>
<keyword evidence="10" id="KW-0325">Glycoprotein</keyword>
<dbReference type="GO" id="GO:0038023">
    <property type="term" value="F:signaling receptor activity"/>
    <property type="evidence" value="ECO:0007669"/>
    <property type="project" value="TreeGrafter"/>
</dbReference>
<evidence type="ECO:0000256" key="2">
    <source>
        <dbReference type="ARBA" id="ARBA00009634"/>
    </source>
</evidence>
<dbReference type="SMART" id="SM00364">
    <property type="entry name" value="LRR_BAC"/>
    <property type="match status" value="9"/>
</dbReference>
<evidence type="ECO:0000256" key="9">
    <source>
        <dbReference type="ARBA" id="ARBA00023170"/>
    </source>
</evidence>
<evidence type="ECO:0000256" key="5">
    <source>
        <dbReference type="ARBA" id="ARBA00022729"/>
    </source>
</evidence>
<dbReference type="PANTHER" id="PTHR24365:SF541">
    <property type="entry name" value="PROTEIN TOLL-RELATED"/>
    <property type="match status" value="1"/>
</dbReference>
<dbReference type="AlphaFoldDB" id="A0A183IFE1"/>
<keyword evidence="4 11" id="KW-0812">Transmembrane</keyword>
<feature type="transmembrane region" description="Helical" evidence="11">
    <location>
        <begin position="987"/>
        <end position="1011"/>
    </location>
</feature>
<evidence type="ECO:0000256" key="1">
    <source>
        <dbReference type="ARBA" id="ARBA00004167"/>
    </source>
</evidence>
<proteinExistence type="inferred from homology"/>
<feature type="domain" description="TIR" evidence="13">
    <location>
        <begin position="1027"/>
        <end position="1166"/>
    </location>
</feature>
<dbReference type="OrthoDB" id="2015831at2759"/>
<evidence type="ECO:0000313" key="14">
    <source>
        <dbReference type="EMBL" id="VDO97296.1"/>
    </source>
</evidence>
<reference evidence="14 15" key="2">
    <citation type="submission" date="2018-11" db="EMBL/GenBank/DDBJ databases">
        <authorList>
            <consortium name="Pathogen Informatics"/>
        </authorList>
    </citation>
    <scope>NUCLEOTIDE SEQUENCE [LARGE SCALE GENOMIC DNA]</scope>
</reference>
<keyword evidence="5 12" id="KW-0732">Signal</keyword>
<keyword evidence="9" id="KW-0675">Receptor</keyword>
<dbReference type="GO" id="GO:0007165">
    <property type="term" value="P:signal transduction"/>
    <property type="evidence" value="ECO:0007669"/>
    <property type="project" value="InterPro"/>
</dbReference>
<dbReference type="PANTHER" id="PTHR24365">
    <property type="entry name" value="TOLL-LIKE RECEPTOR"/>
    <property type="match status" value="1"/>
</dbReference>
<evidence type="ECO:0000256" key="10">
    <source>
        <dbReference type="ARBA" id="ARBA00023180"/>
    </source>
</evidence>
<name>A0A183IFE1_9BILA</name>
<gene>
    <name evidence="14" type="ORF">SBAD_LOCUS2335</name>
</gene>
<evidence type="ECO:0000256" key="8">
    <source>
        <dbReference type="ARBA" id="ARBA00023136"/>
    </source>
</evidence>
<dbReference type="SUPFAM" id="SSF52047">
    <property type="entry name" value="RNI-like"/>
    <property type="match status" value="1"/>
</dbReference>
<evidence type="ECO:0000259" key="13">
    <source>
        <dbReference type="PROSITE" id="PS50104"/>
    </source>
</evidence>
<reference evidence="16" key="1">
    <citation type="submission" date="2016-06" db="UniProtKB">
        <authorList>
            <consortium name="WormBaseParasite"/>
        </authorList>
    </citation>
    <scope>IDENTIFICATION</scope>
</reference>
<dbReference type="InterPro" id="IPR035897">
    <property type="entry name" value="Toll_tir_struct_dom_sf"/>
</dbReference>
<evidence type="ECO:0000256" key="7">
    <source>
        <dbReference type="ARBA" id="ARBA00022989"/>
    </source>
</evidence>
<protein>
    <submittedName>
        <fullName evidence="16">TIR domain-containing protein</fullName>
    </submittedName>
</protein>
<accession>A0A183IFE1</accession>
<dbReference type="InterPro" id="IPR003591">
    <property type="entry name" value="Leu-rich_rpt_typical-subtyp"/>
</dbReference>
<evidence type="ECO:0000256" key="3">
    <source>
        <dbReference type="ARBA" id="ARBA00022614"/>
    </source>
</evidence>
<keyword evidence="15" id="KW-1185">Reference proteome</keyword>
<dbReference type="SUPFAM" id="SSF52200">
    <property type="entry name" value="Toll/Interleukin receptor TIR domain"/>
    <property type="match status" value="1"/>
</dbReference>
<dbReference type="InterPro" id="IPR001611">
    <property type="entry name" value="Leu-rich_rpt"/>
</dbReference>
<dbReference type="EMBL" id="UZAM01007179">
    <property type="protein sequence ID" value="VDO97296.1"/>
    <property type="molecule type" value="Genomic_DNA"/>
</dbReference>
<feature type="signal peptide" evidence="12">
    <location>
        <begin position="1"/>
        <end position="28"/>
    </location>
</feature>
<dbReference type="SMART" id="SM00369">
    <property type="entry name" value="LRR_TYP"/>
    <property type="match status" value="21"/>
</dbReference>
<comment type="similarity">
    <text evidence="2">Belongs to the Toll-like receptor family.</text>
</comment>
<evidence type="ECO:0000313" key="15">
    <source>
        <dbReference type="Proteomes" id="UP000270296"/>
    </source>
</evidence>
<keyword evidence="7 11" id="KW-1133">Transmembrane helix</keyword>
<organism evidence="16">
    <name type="scientific">Soboliphyme baturini</name>
    <dbReference type="NCBI Taxonomy" id="241478"/>
    <lineage>
        <taxon>Eukaryota</taxon>
        <taxon>Metazoa</taxon>
        <taxon>Ecdysozoa</taxon>
        <taxon>Nematoda</taxon>
        <taxon>Enoplea</taxon>
        <taxon>Dorylaimia</taxon>
        <taxon>Dioctophymatida</taxon>
        <taxon>Dioctophymatoidea</taxon>
        <taxon>Soboliphymatidae</taxon>
        <taxon>Soboliphyme</taxon>
    </lineage>
</organism>
<feature type="chain" id="PRO_5043139974" evidence="12">
    <location>
        <begin position="29"/>
        <end position="1196"/>
    </location>
</feature>
<evidence type="ECO:0000256" key="6">
    <source>
        <dbReference type="ARBA" id="ARBA00022737"/>
    </source>
</evidence>
<keyword evidence="8 11" id="KW-0472">Membrane</keyword>
<dbReference type="PROSITE" id="PS51450">
    <property type="entry name" value="LRR"/>
    <property type="match status" value="5"/>
</dbReference>
<comment type="subcellular location">
    <subcellularLocation>
        <location evidence="1">Membrane</location>
        <topology evidence="1">Single-pass membrane protein</topology>
    </subcellularLocation>
</comment>
<dbReference type="InterPro" id="IPR000157">
    <property type="entry name" value="TIR_dom"/>
</dbReference>
<dbReference type="InterPro" id="IPR032675">
    <property type="entry name" value="LRR_dom_sf"/>
</dbReference>
<dbReference type="GO" id="GO:0005886">
    <property type="term" value="C:plasma membrane"/>
    <property type="evidence" value="ECO:0007669"/>
    <property type="project" value="TreeGrafter"/>
</dbReference>
<dbReference type="Proteomes" id="UP000270296">
    <property type="component" value="Unassembled WGS sequence"/>
</dbReference>
<evidence type="ECO:0000256" key="12">
    <source>
        <dbReference type="SAM" id="SignalP"/>
    </source>
</evidence>
<dbReference type="Pfam" id="PF13855">
    <property type="entry name" value="LRR_8"/>
    <property type="match status" value="6"/>
</dbReference>
<evidence type="ECO:0000313" key="16">
    <source>
        <dbReference type="WBParaSite" id="SBAD_0000244401-mRNA-1"/>
    </source>
</evidence>
<dbReference type="PROSITE" id="PS50104">
    <property type="entry name" value="TIR"/>
    <property type="match status" value="1"/>
</dbReference>
<dbReference type="Gene3D" id="3.80.10.10">
    <property type="entry name" value="Ribonuclease Inhibitor"/>
    <property type="match status" value="7"/>
</dbReference>
<dbReference type="SMART" id="SM00255">
    <property type="entry name" value="TIR"/>
    <property type="match status" value="1"/>
</dbReference>
<dbReference type="SUPFAM" id="SSF52058">
    <property type="entry name" value="L domain-like"/>
    <property type="match status" value="2"/>
</dbReference>
<dbReference type="Gene3D" id="3.40.50.10140">
    <property type="entry name" value="Toll/interleukin-1 receptor homology (TIR) domain"/>
    <property type="match status" value="1"/>
</dbReference>
<evidence type="ECO:0000256" key="4">
    <source>
        <dbReference type="ARBA" id="ARBA00022692"/>
    </source>
</evidence>
<dbReference type="SMART" id="SM00365">
    <property type="entry name" value="LRR_SD22"/>
    <property type="match status" value="7"/>
</dbReference>